<gene>
    <name evidence="2" type="ORF">SKAU_G00384780</name>
</gene>
<name>A0A9Q1ID01_SYNKA</name>
<evidence type="ECO:0000313" key="2">
    <source>
        <dbReference type="EMBL" id="KAJ8337258.1"/>
    </source>
</evidence>
<organism evidence="2 3">
    <name type="scientific">Synaphobranchus kaupii</name>
    <name type="common">Kaup's arrowtooth eel</name>
    <dbReference type="NCBI Taxonomy" id="118154"/>
    <lineage>
        <taxon>Eukaryota</taxon>
        <taxon>Metazoa</taxon>
        <taxon>Chordata</taxon>
        <taxon>Craniata</taxon>
        <taxon>Vertebrata</taxon>
        <taxon>Euteleostomi</taxon>
        <taxon>Actinopterygii</taxon>
        <taxon>Neopterygii</taxon>
        <taxon>Teleostei</taxon>
        <taxon>Anguilliformes</taxon>
        <taxon>Synaphobranchidae</taxon>
        <taxon>Synaphobranchus</taxon>
    </lineage>
</organism>
<feature type="compositionally biased region" description="Low complexity" evidence="1">
    <location>
        <begin position="52"/>
        <end position="65"/>
    </location>
</feature>
<accession>A0A9Q1ID01</accession>
<dbReference type="Proteomes" id="UP001152622">
    <property type="component" value="Chromosome 19"/>
</dbReference>
<sequence>MLTSRLKSSLLGHKGPSHSRWPRELRRAPGAATLTATSMQEPPAPGNVPVGARAPASPSHAPAAPGFRPQRT</sequence>
<dbReference type="EMBL" id="JAINUF010000019">
    <property type="protein sequence ID" value="KAJ8337258.1"/>
    <property type="molecule type" value="Genomic_DNA"/>
</dbReference>
<keyword evidence="3" id="KW-1185">Reference proteome</keyword>
<evidence type="ECO:0000313" key="3">
    <source>
        <dbReference type="Proteomes" id="UP001152622"/>
    </source>
</evidence>
<proteinExistence type="predicted"/>
<protein>
    <submittedName>
        <fullName evidence="2">Uncharacterized protein</fullName>
    </submittedName>
</protein>
<dbReference type="AlphaFoldDB" id="A0A9Q1ID01"/>
<feature type="region of interest" description="Disordered" evidence="1">
    <location>
        <begin position="1"/>
        <end position="72"/>
    </location>
</feature>
<evidence type="ECO:0000256" key="1">
    <source>
        <dbReference type="SAM" id="MobiDB-lite"/>
    </source>
</evidence>
<comment type="caution">
    <text evidence="2">The sequence shown here is derived from an EMBL/GenBank/DDBJ whole genome shotgun (WGS) entry which is preliminary data.</text>
</comment>
<reference evidence="2" key="1">
    <citation type="journal article" date="2023" name="Science">
        <title>Genome structures resolve the early diversification of teleost fishes.</title>
        <authorList>
            <person name="Parey E."/>
            <person name="Louis A."/>
            <person name="Montfort J."/>
            <person name="Bouchez O."/>
            <person name="Roques C."/>
            <person name="Iampietro C."/>
            <person name="Lluch J."/>
            <person name="Castinel A."/>
            <person name="Donnadieu C."/>
            <person name="Desvignes T."/>
            <person name="Floi Bucao C."/>
            <person name="Jouanno E."/>
            <person name="Wen M."/>
            <person name="Mejri S."/>
            <person name="Dirks R."/>
            <person name="Jansen H."/>
            <person name="Henkel C."/>
            <person name="Chen W.J."/>
            <person name="Zahm M."/>
            <person name="Cabau C."/>
            <person name="Klopp C."/>
            <person name="Thompson A.W."/>
            <person name="Robinson-Rechavi M."/>
            <person name="Braasch I."/>
            <person name="Lecointre G."/>
            <person name="Bobe J."/>
            <person name="Postlethwait J.H."/>
            <person name="Berthelot C."/>
            <person name="Roest Crollius H."/>
            <person name="Guiguen Y."/>
        </authorList>
    </citation>
    <scope>NUCLEOTIDE SEQUENCE</scope>
    <source>
        <strain evidence="2">WJC10195</strain>
    </source>
</reference>